<dbReference type="InterPro" id="IPR009057">
    <property type="entry name" value="Homeodomain-like_sf"/>
</dbReference>
<protein>
    <submittedName>
        <fullName evidence="5">Transcriptional regulator</fullName>
    </submittedName>
</protein>
<evidence type="ECO:0000259" key="4">
    <source>
        <dbReference type="PROSITE" id="PS01124"/>
    </source>
</evidence>
<keyword evidence="6" id="KW-1185">Reference proteome</keyword>
<evidence type="ECO:0000256" key="2">
    <source>
        <dbReference type="ARBA" id="ARBA00023125"/>
    </source>
</evidence>
<reference evidence="6" key="1">
    <citation type="journal article" date="2019" name="Int. J. Syst. Evol. Microbiol.">
        <title>The Global Catalogue of Microorganisms (GCM) 10K type strain sequencing project: providing services to taxonomists for standard genome sequencing and annotation.</title>
        <authorList>
            <consortium name="The Broad Institute Genomics Platform"/>
            <consortium name="The Broad Institute Genome Sequencing Center for Infectious Disease"/>
            <person name="Wu L."/>
            <person name="Ma J."/>
        </authorList>
    </citation>
    <scope>NUCLEOTIDE SEQUENCE [LARGE SCALE GENOMIC DNA]</scope>
    <source>
        <strain evidence="6">KCTC 12861</strain>
    </source>
</reference>
<evidence type="ECO:0000256" key="3">
    <source>
        <dbReference type="ARBA" id="ARBA00023163"/>
    </source>
</evidence>
<accession>A0ABQ3EAQ8</accession>
<name>A0ABQ3EAQ8_9HYPH</name>
<sequence>MKTVTQKAALEATPLNSGENAQFWCAPRFDGLECLAASFRTHVYEPHTHDTFVVGGILSGCQVYWQRGQQIFAGPGDLVFVNPFELHDGIPEGHGYTYRMTYPSISLLKSIAEDMTDKPQSGTPFFPEPRVYDPELCQEFIAAHKSIQNRSIDLEADETLYMIFAKMLARYGSFTDNLLGSKDPVAVRRTREYLEESFMDTVHLDDLVNISGRSKYHLIRSFKKATGQTPHAYLTDVRVRNARRLLVRGASPSETASLCGFADQAHLTRQFKSRVGTTPAAFQRSVITT</sequence>
<keyword evidence="2" id="KW-0238">DNA-binding</keyword>
<dbReference type="InterPro" id="IPR018060">
    <property type="entry name" value="HTH_AraC"/>
</dbReference>
<dbReference type="Pfam" id="PF12833">
    <property type="entry name" value="HTH_18"/>
    <property type="match status" value="1"/>
</dbReference>
<dbReference type="SUPFAM" id="SSF46689">
    <property type="entry name" value="Homeodomain-like"/>
    <property type="match status" value="2"/>
</dbReference>
<dbReference type="PROSITE" id="PS01124">
    <property type="entry name" value="HTH_ARAC_FAMILY_2"/>
    <property type="match status" value="1"/>
</dbReference>
<keyword evidence="1" id="KW-0805">Transcription regulation</keyword>
<dbReference type="PANTHER" id="PTHR46796:SF2">
    <property type="entry name" value="TRANSCRIPTIONAL REGULATORY PROTEIN"/>
    <property type="match status" value="1"/>
</dbReference>
<dbReference type="SMART" id="SM00342">
    <property type="entry name" value="HTH_ARAC"/>
    <property type="match status" value="1"/>
</dbReference>
<dbReference type="SUPFAM" id="SSF51215">
    <property type="entry name" value="Regulatory protein AraC"/>
    <property type="match status" value="1"/>
</dbReference>
<dbReference type="InterPro" id="IPR003313">
    <property type="entry name" value="AraC-bd"/>
</dbReference>
<dbReference type="InterPro" id="IPR050204">
    <property type="entry name" value="AraC_XylS_family_regulators"/>
</dbReference>
<dbReference type="Gene3D" id="1.10.10.60">
    <property type="entry name" value="Homeodomain-like"/>
    <property type="match status" value="2"/>
</dbReference>
<comment type="caution">
    <text evidence="5">The sequence shown here is derived from an EMBL/GenBank/DDBJ whole genome shotgun (WGS) entry which is preliminary data.</text>
</comment>
<dbReference type="EMBL" id="BMXE01000003">
    <property type="protein sequence ID" value="GHB31548.1"/>
    <property type="molecule type" value="Genomic_DNA"/>
</dbReference>
<dbReference type="RefSeq" id="WP_189436649.1">
    <property type="nucleotide sequence ID" value="NZ_BMXE01000003.1"/>
</dbReference>
<keyword evidence="3" id="KW-0804">Transcription</keyword>
<feature type="domain" description="HTH araC/xylS-type" evidence="4">
    <location>
        <begin position="188"/>
        <end position="285"/>
    </location>
</feature>
<evidence type="ECO:0000313" key="5">
    <source>
        <dbReference type="EMBL" id="GHB31548.1"/>
    </source>
</evidence>
<dbReference type="Proteomes" id="UP000637980">
    <property type="component" value="Unassembled WGS sequence"/>
</dbReference>
<dbReference type="Pfam" id="PF02311">
    <property type="entry name" value="AraC_binding"/>
    <property type="match status" value="1"/>
</dbReference>
<evidence type="ECO:0000256" key="1">
    <source>
        <dbReference type="ARBA" id="ARBA00023015"/>
    </source>
</evidence>
<dbReference type="InterPro" id="IPR037923">
    <property type="entry name" value="HTH-like"/>
</dbReference>
<proteinExistence type="predicted"/>
<dbReference type="PANTHER" id="PTHR46796">
    <property type="entry name" value="HTH-TYPE TRANSCRIPTIONAL ACTIVATOR RHAS-RELATED"/>
    <property type="match status" value="1"/>
</dbReference>
<organism evidence="5 6">
    <name type="scientific">Pseudovibrio japonicus</name>
    <dbReference type="NCBI Taxonomy" id="366534"/>
    <lineage>
        <taxon>Bacteria</taxon>
        <taxon>Pseudomonadati</taxon>
        <taxon>Pseudomonadota</taxon>
        <taxon>Alphaproteobacteria</taxon>
        <taxon>Hyphomicrobiales</taxon>
        <taxon>Stappiaceae</taxon>
        <taxon>Pseudovibrio</taxon>
    </lineage>
</organism>
<gene>
    <name evidence="5" type="ORF">GCM10007094_20250</name>
</gene>
<evidence type="ECO:0000313" key="6">
    <source>
        <dbReference type="Proteomes" id="UP000637980"/>
    </source>
</evidence>